<dbReference type="GO" id="GO:0008720">
    <property type="term" value="F:D-lactate dehydrogenase (NAD+) activity"/>
    <property type="evidence" value="ECO:0007669"/>
    <property type="project" value="TreeGrafter"/>
</dbReference>
<dbReference type="Pfam" id="PF02913">
    <property type="entry name" value="FAD-oxidase_C"/>
    <property type="match status" value="1"/>
</dbReference>
<evidence type="ECO:0000256" key="3">
    <source>
        <dbReference type="ARBA" id="ARBA00022723"/>
    </source>
</evidence>
<dbReference type="Pfam" id="PF02754">
    <property type="entry name" value="CCG"/>
    <property type="match status" value="1"/>
</dbReference>
<dbReference type="InterPro" id="IPR006094">
    <property type="entry name" value="Oxid_FAD_bind_N"/>
</dbReference>
<feature type="domain" description="FAD-binding PCMH-type" evidence="8">
    <location>
        <begin position="39"/>
        <end position="267"/>
    </location>
</feature>
<dbReference type="InterPro" id="IPR016166">
    <property type="entry name" value="FAD-bd_PCMH"/>
</dbReference>
<dbReference type="InterPro" id="IPR016169">
    <property type="entry name" value="FAD-bd_PCMH_sub2"/>
</dbReference>
<keyword evidence="6" id="KW-0408">Iron</keyword>
<dbReference type="Gene3D" id="3.30.70.2740">
    <property type="match status" value="1"/>
</dbReference>
<name>A0A941ILC0_9ACTN</name>
<evidence type="ECO:0000256" key="5">
    <source>
        <dbReference type="ARBA" id="ARBA00023002"/>
    </source>
</evidence>
<evidence type="ECO:0000259" key="8">
    <source>
        <dbReference type="PROSITE" id="PS51387"/>
    </source>
</evidence>
<dbReference type="GO" id="GO:0004458">
    <property type="term" value="F:D-lactate dehydrogenase (cytochrome) activity"/>
    <property type="evidence" value="ECO:0007669"/>
    <property type="project" value="TreeGrafter"/>
</dbReference>
<keyword evidence="4" id="KW-0274">FAD</keyword>
<keyword evidence="5" id="KW-0560">Oxidoreductase</keyword>
<dbReference type="GO" id="GO:0071949">
    <property type="term" value="F:FAD binding"/>
    <property type="evidence" value="ECO:0007669"/>
    <property type="project" value="InterPro"/>
</dbReference>
<dbReference type="RefSeq" id="WP_212527355.1">
    <property type="nucleotide sequence ID" value="NZ_JAGSOG010000017.1"/>
</dbReference>
<dbReference type="InterPro" id="IPR017896">
    <property type="entry name" value="4Fe4S_Fe-S-bd"/>
</dbReference>
<sequence>MSRVRDVAGLEPDLRAAVRGDVEFDSGTRAAYATDSSNYRQIPIGVVFPASAEDVAAALRVCARHDVPVLGRGAGTSLAGQTCNEAVVFDFSRHMNRILEIDPLARTARVQPGVVLDDLRAAAGQYGLTFGPDPATHAWCTLGGMIGNNSCGTHALYAGKTVDNVLRLRVACYGGAEFEFGAYDEAAYAALVRSGAPEAGPLGSLREIGRRHADLIRERYPDIPRRVSGYNLDQLLPEQPTHVARLLVGTESTCALVTEAVLVLAPSPAARRLVLLAYPSVFDAADAVPSILATELPHPLLGLEGFDVTLVRQMRARELNAAHLPLLPGLEQALEADSGGWLLAEVGGADEGEADAAAHALIDALPPEVGRRLLTAPEEQRGAWAIRESGLGATALREDGGHNVEGWEDGAVPPERLGAYLRAITELWHEYGYSGAWYGHFGQGCVHTRNNFDLHTPEGLRAYRAYVERAADLVVSLGGSLSGEHGDGQARGELLERMYGPELVDAFRQVKAVFDPRGRMNPGKVVDPYRLDRNLRYGPGYRPSRLGESLFALAEDGGSLQHAAERCVGVGRCRRDDTGVMCPSYRATRDERHSTRGRAKLLVELFQGEATSATWRNQDVREALDLCLACKGCAVDCPTHVDMATYKAEFLAHFYRRRLRPRAMYVLALTPWLLRLGARVPRLANAATGGGPLGVLGRRAVGVTTRREAPVIAARTWRRRRSGAATAAPTVVLWPDTFTDAYRPELGEAWQHIFESVGERVAVPTDWACCGRPLYDAGMLTLARRTLRGLLDVLQPFIDQRIPVVVPEPSCLAAFRDELPGLLADDPRAKILAELARSPAEHLLTLAPDALDALAARSGAAVRPQVLLHPHCHARAVGATDADRLLLERLGYRVEILDAGCCGLAGSFGFDAGHEELSRTIGTEHWLAGIVARTDAHDDDCRLMIDGFSCATQYRQLARPSSTAPRPQTLAELIGRT</sequence>
<dbReference type="PROSITE" id="PS00198">
    <property type="entry name" value="4FE4S_FER_1"/>
    <property type="match status" value="1"/>
</dbReference>
<comment type="cofactor">
    <cofactor evidence="1">
        <name>FAD</name>
        <dbReference type="ChEBI" id="CHEBI:57692"/>
    </cofactor>
</comment>
<evidence type="ECO:0000256" key="2">
    <source>
        <dbReference type="ARBA" id="ARBA00022630"/>
    </source>
</evidence>
<dbReference type="GO" id="GO:0051536">
    <property type="term" value="F:iron-sulfur cluster binding"/>
    <property type="evidence" value="ECO:0007669"/>
    <property type="project" value="UniProtKB-KW"/>
</dbReference>
<dbReference type="InterPro" id="IPR016171">
    <property type="entry name" value="Vanillyl_alc_oxidase_C-sub2"/>
</dbReference>
<dbReference type="EMBL" id="JAGSOG010000017">
    <property type="protein sequence ID" value="MBR7832830.1"/>
    <property type="molecule type" value="Genomic_DNA"/>
</dbReference>
<dbReference type="Gene3D" id="1.10.45.10">
    <property type="entry name" value="Vanillyl-alcohol Oxidase, Chain A, domain 4"/>
    <property type="match status" value="1"/>
</dbReference>
<evidence type="ECO:0000313" key="9">
    <source>
        <dbReference type="EMBL" id="MBR7832830.1"/>
    </source>
</evidence>
<dbReference type="PROSITE" id="PS51387">
    <property type="entry name" value="FAD_PCMH"/>
    <property type="match status" value="1"/>
</dbReference>
<dbReference type="InterPro" id="IPR016164">
    <property type="entry name" value="FAD-linked_Oxase-like_C"/>
</dbReference>
<dbReference type="InterPro" id="IPR004113">
    <property type="entry name" value="FAD-bd_oxidored_4_C"/>
</dbReference>
<dbReference type="InterPro" id="IPR017900">
    <property type="entry name" value="4Fe4S_Fe_S_CS"/>
</dbReference>
<dbReference type="SUPFAM" id="SSF55103">
    <property type="entry name" value="FAD-linked oxidases, C-terminal domain"/>
    <property type="match status" value="1"/>
</dbReference>
<evidence type="ECO:0000256" key="6">
    <source>
        <dbReference type="ARBA" id="ARBA00023004"/>
    </source>
</evidence>
<protein>
    <submittedName>
        <fullName evidence="9">FAD-binding oxidoreductase</fullName>
    </submittedName>
</protein>
<dbReference type="Proteomes" id="UP000675781">
    <property type="component" value="Unassembled WGS sequence"/>
</dbReference>
<proteinExistence type="predicted"/>
<evidence type="ECO:0000256" key="4">
    <source>
        <dbReference type="ARBA" id="ARBA00022827"/>
    </source>
</evidence>
<dbReference type="SUPFAM" id="SSF56176">
    <property type="entry name" value="FAD-binding/transporter-associated domain-like"/>
    <property type="match status" value="1"/>
</dbReference>
<evidence type="ECO:0000313" key="10">
    <source>
        <dbReference type="Proteomes" id="UP000675781"/>
    </source>
</evidence>
<dbReference type="InterPro" id="IPR036318">
    <property type="entry name" value="FAD-bd_PCMH-like_sf"/>
</dbReference>
<dbReference type="AlphaFoldDB" id="A0A941ILC0"/>
<accession>A0A941ILC0</accession>
<dbReference type="PANTHER" id="PTHR11748">
    <property type="entry name" value="D-LACTATE DEHYDROGENASE"/>
    <property type="match status" value="1"/>
</dbReference>
<organism evidence="9 10">
    <name type="scientific">Actinospica durhamensis</name>
    <dbReference type="NCBI Taxonomy" id="1508375"/>
    <lineage>
        <taxon>Bacteria</taxon>
        <taxon>Bacillati</taxon>
        <taxon>Actinomycetota</taxon>
        <taxon>Actinomycetes</taxon>
        <taxon>Catenulisporales</taxon>
        <taxon>Actinospicaceae</taxon>
        <taxon>Actinospica</taxon>
    </lineage>
</organism>
<dbReference type="PANTHER" id="PTHR11748:SF119">
    <property type="entry name" value="D-2-HYDROXYGLUTARATE DEHYDROGENASE"/>
    <property type="match status" value="1"/>
</dbReference>
<gene>
    <name evidence="9" type="ORF">KDL01_06130</name>
</gene>
<dbReference type="Pfam" id="PF13183">
    <property type="entry name" value="Fer4_8"/>
    <property type="match status" value="1"/>
</dbReference>
<evidence type="ECO:0000256" key="7">
    <source>
        <dbReference type="ARBA" id="ARBA00023014"/>
    </source>
</evidence>
<dbReference type="Pfam" id="PF01565">
    <property type="entry name" value="FAD_binding_4"/>
    <property type="match status" value="1"/>
</dbReference>
<keyword evidence="7" id="KW-0411">Iron-sulfur</keyword>
<keyword evidence="2" id="KW-0285">Flavoprotein</keyword>
<reference evidence="9" key="1">
    <citation type="submission" date="2021-04" db="EMBL/GenBank/DDBJ databases">
        <title>Genome based classification of Actinospica acidithermotolerans sp. nov., an actinobacterium isolated from an Indonesian hot spring.</title>
        <authorList>
            <person name="Kusuma A.B."/>
            <person name="Putra K.E."/>
            <person name="Nafisah S."/>
            <person name="Loh J."/>
            <person name="Nouioui I."/>
            <person name="Goodfellow M."/>
        </authorList>
    </citation>
    <scope>NUCLEOTIDE SEQUENCE</scope>
    <source>
        <strain evidence="9">CSCA 57</strain>
    </source>
</reference>
<keyword evidence="3" id="KW-0479">Metal-binding</keyword>
<evidence type="ECO:0000256" key="1">
    <source>
        <dbReference type="ARBA" id="ARBA00001974"/>
    </source>
</evidence>
<dbReference type="InterPro" id="IPR004017">
    <property type="entry name" value="Cys_rich_dom"/>
</dbReference>
<dbReference type="SUPFAM" id="SSF46548">
    <property type="entry name" value="alpha-helical ferredoxin"/>
    <property type="match status" value="1"/>
</dbReference>
<dbReference type="GO" id="GO:1903457">
    <property type="term" value="P:lactate catabolic process"/>
    <property type="evidence" value="ECO:0007669"/>
    <property type="project" value="TreeGrafter"/>
</dbReference>
<dbReference type="GO" id="GO:0046872">
    <property type="term" value="F:metal ion binding"/>
    <property type="evidence" value="ECO:0007669"/>
    <property type="project" value="UniProtKB-KW"/>
</dbReference>
<comment type="caution">
    <text evidence="9">The sequence shown here is derived from an EMBL/GenBank/DDBJ whole genome shotgun (WGS) entry which is preliminary data.</text>
</comment>
<dbReference type="Gene3D" id="3.30.465.10">
    <property type="match status" value="1"/>
</dbReference>
<keyword evidence="10" id="KW-1185">Reference proteome</keyword>